<evidence type="ECO:0000313" key="1">
    <source>
        <dbReference type="EMBL" id="MCT7965102.1"/>
    </source>
</evidence>
<dbReference type="Proteomes" id="UP001525890">
    <property type="component" value="Unassembled WGS sequence"/>
</dbReference>
<reference evidence="1 2" key="1">
    <citation type="journal article" date="2022" name="Front. Microbiol.">
        <title>High genomic differentiation and limited gene flow indicate recent cryptic speciation within the genus Laspinema (cyanobacteria).</title>
        <authorList>
            <person name="Stanojkovic A."/>
            <person name="Skoupy S."/>
            <person name="Skaloud P."/>
            <person name="Dvorak P."/>
        </authorList>
    </citation>
    <scope>NUCLEOTIDE SEQUENCE [LARGE SCALE GENOMIC DNA]</scope>
    <source>
        <strain evidence="1 2">D2a</strain>
    </source>
</reference>
<evidence type="ECO:0008006" key="3">
    <source>
        <dbReference type="Google" id="ProtNLM"/>
    </source>
</evidence>
<dbReference type="EMBL" id="JAMXFF010000002">
    <property type="protein sequence ID" value="MCT7965102.1"/>
    <property type="molecule type" value="Genomic_DNA"/>
</dbReference>
<accession>A0ABT2MKU4</accession>
<gene>
    <name evidence="1" type="ORF">NG799_01985</name>
</gene>
<proteinExistence type="predicted"/>
<name>A0ABT2MKU4_9CYAN</name>
<keyword evidence="2" id="KW-1185">Reference proteome</keyword>
<comment type="caution">
    <text evidence="1">The sequence shown here is derived from an EMBL/GenBank/DDBJ whole genome shotgun (WGS) entry which is preliminary data.</text>
</comment>
<protein>
    <recommendedName>
        <fullName evidence="3">Tocopherol cyclase</fullName>
    </recommendedName>
</protein>
<evidence type="ECO:0000313" key="2">
    <source>
        <dbReference type="Proteomes" id="UP001525890"/>
    </source>
</evidence>
<organism evidence="1 2">
    <name type="scientific">Laspinema palackyanum D2a</name>
    <dbReference type="NCBI Taxonomy" id="2953684"/>
    <lineage>
        <taxon>Bacteria</taxon>
        <taxon>Bacillati</taxon>
        <taxon>Cyanobacteriota</taxon>
        <taxon>Cyanophyceae</taxon>
        <taxon>Oscillatoriophycideae</taxon>
        <taxon>Oscillatoriales</taxon>
        <taxon>Laspinemataceae</taxon>
        <taxon>Laspinema</taxon>
        <taxon>Laspinema palackyanum</taxon>
    </lineage>
</organism>
<sequence>MTGGWYSITPTGPVTIGNLTPVGQNSGQVGCRWPPNGHQLAACLDLPKPIKNSQGEQQSIGCQLWGPFWYNGEELYVVLPLPVYVTPSLEPNEVPEEIFRCQWGDRREIGSEHQPTANDETAREMTRGRWEIRSEHQSSDDDETTAEIEMIGGRFLIGGETLVDFWNRGHVESAGLQKFPWKELTLSHNSREEFQVKDENGFFAEMTTLLEPGWSILVKVIDEENCYDKPESWWSVLGAGGTPVLITRLEEGLIEETWLSQNCPNATGAVLLTGALWPKANEKISLPYPQTGGTTLKGYAAETGIPWQSRSQRKTRRALALTPGEWMTPAGAVYLWDGPAPAQQSGPFSPAFKFDALGYGHLWLFDNQLEESE</sequence>
<dbReference type="RefSeq" id="WP_368004822.1">
    <property type="nucleotide sequence ID" value="NZ_JAMXFF010000002.1"/>
</dbReference>